<feature type="transmembrane region" description="Helical" evidence="1">
    <location>
        <begin position="6"/>
        <end position="27"/>
    </location>
</feature>
<sequence>MQEFVHLLLPIAALIAVPTIVLYPFIVRAIHALRMRRYYCPTCFIVVIAKEPPACSECSDIVPTEMLPAEREHLAYYGEMHRITSGTDIDDEVERHSSTLHVEVGQGMQVCPKCFRIEYGERLRDCPDCAYTPMGWADPDDLEHYRRMQSKLGMS</sequence>
<keyword evidence="1" id="KW-0472">Membrane</keyword>
<name>A0A1G2B6Q7_9BACT</name>
<dbReference type="EMBL" id="MHKE01000004">
    <property type="protein sequence ID" value="OGY84832.1"/>
    <property type="molecule type" value="Genomic_DNA"/>
</dbReference>
<evidence type="ECO:0000313" key="2">
    <source>
        <dbReference type="EMBL" id="OGY84832.1"/>
    </source>
</evidence>
<protein>
    <submittedName>
        <fullName evidence="2">Uncharacterized protein</fullName>
    </submittedName>
</protein>
<dbReference type="AlphaFoldDB" id="A0A1G2B6Q7"/>
<keyword evidence="1" id="KW-1133">Transmembrane helix</keyword>
<comment type="caution">
    <text evidence="2">The sequence shown here is derived from an EMBL/GenBank/DDBJ whole genome shotgun (WGS) entry which is preliminary data.</text>
</comment>
<gene>
    <name evidence="2" type="ORF">A2898_03910</name>
</gene>
<keyword evidence="1" id="KW-0812">Transmembrane</keyword>
<reference evidence="2 3" key="1">
    <citation type="journal article" date="2016" name="Nat. Commun.">
        <title>Thousands of microbial genomes shed light on interconnected biogeochemical processes in an aquifer system.</title>
        <authorList>
            <person name="Anantharaman K."/>
            <person name="Brown C.T."/>
            <person name="Hug L.A."/>
            <person name="Sharon I."/>
            <person name="Castelle C.J."/>
            <person name="Probst A.J."/>
            <person name="Thomas B.C."/>
            <person name="Singh A."/>
            <person name="Wilkins M.J."/>
            <person name="Karaoz U."/>
            <person name="Brodie E.L."/>
            <person name="Williams K.H."/>
            <person name="Hubbard S.S."/>
            <person name="Banfield J.F."/>
        </authorList>
    </citation>
    <scope>NUCLEOTIDE SEQUENCE [LARGE SCALE GENOMIC DNA]</scope>
</reference>
<proteinExistence type="predicted"/>
<organism evidence="2 3">
    <name type="scientific">Candidatus Kerfeldbacteria bacterium RIFCSPLOWO2_01_FULL_48_11</name>
    <dbReference type="NCBI Taxonomy" id="1798543"/>
    <lineage>
        <taxon>Bacteria</taxon>
        <taxon>Candidatus Kerfeldiibacteriota</taxon>
    </lineage>
</organism>
<dbReference type="Proteomes" id="UP000179164">
    <property type="component" value="Unassembled WGS sequence"/>
</dbReference>
<evidence type="ECO:0000313" key="3">
    <source>
        <dbReference type="Proteomes" id="UP000179164"/>
    </source>
</evidence>
<accession>A0A1G2B6Q7</accession>
<evidence type="ECO:0000256" key="1">
    <source>
        <dbReference type="SAM" id="Phobius"/>
    </source>
</evidence>